<protein>
    <submittedName>
        <fullName evidence="15 16">Zinc finger protein 791-like</fullName>
    </submittedName>
</protein>
<keyword evidence="9" id="KW-0804">Transcription</keyword>
<feature type="domain" description="C2H2-type" evidence="13">
    <location>
        <begin position="107"/>
        <end position="134"/>
    </location>
</feature>
<comment type="subcellular location">
    <subcellularLocation>
        <location evidence="1">Nucleus</location>
    </subcellularLocation>
</comment>
<dbReference type="PROSITE" id="PS00028">
    <property type="entry name" value="ZINC_FINGER_C2H2_1"/>
    <property type="match status" value="5"/>
</dbReference>
<comment type="similarity">
    <text evidence="2">Belongs to the krueppel C2H2-type zinc-finger protein family.</text>
</comment>
<feature type="compositionally biased region" description="Basic and acidic residues" evidence="12">
    <location>
        <begin position="1"/>
        <end position="36"/>
    </location>
</feature>
<dbReference type="SUPFAM" id="SSF57667">
    <property type="entry name" value="beta-beta-alpha zinc fingers"/>
    <property type="match status" value="3"/>
</dbReference>
<dbReference type="PANTHER" id="PTHR24379:SF127">
    <property type="entry name" value="BLOODY FINGERS-RELATED"/>
    <property type="match status" value="1"/>
</dbReference>
<dbReference type="GO" id="GO:0000977">
    <property type="term" value="F:RNA polymerase II transcription regulatory region sequence-specific DNA binding"/>
    <property type="evidence" value="ECO:0007669"/>
    <property type="project" value="TreeGrafter"/>
</dbReference>
<dbReference type="KEGG" id="aplc:110981709"/>
<proteinExistence type="inferred from homology"/>
<dbReference type="SMART" id="SM00355">
    <property type="entry name" value="ZnF_C2H2"/>
    <property type="match status" value="5"/>
</dbReference>
<dbReference type="PROSITE" id="PS50157">
    <property type="entry name" value="ZINC_FINGER_C2H2_2"/>
    <property type="match status" value="5"/>
</dbReference>
<evidence type="ECO:0000256" key="9">
    <source>
        <dbReference type="ARBA" id="ARBA00023163"/>
    </source>
</evidence>
<keyword evidence="7" id="KW-0805">Transcription regulation</keyword>
<evidence type="ECO:0000256" key="3">
    <source>
        <dbReference type="ARBA" id="ARBA00022723"/>
    </source>
</evidence>
<dbReference type="InterPro" id="IPR036236">
    <property type="entry name" value="Znf_C2H2_sf"/>
</dbReference>
<keyword evidence="14" id="KW-1185">Reference proteome</keyword>
<feature type="domain" description="C2H2-type" evidence="13">
    <location>
        <begin position="51"/>
        <end position="78"/>
    </location>
</feature>
<accession>A0A8B7YPK7</accession>
<evidence type="ECO:0000256" key="6">
    <source>
        <dbReference type="ARBA" id="ARBA00022833"/>
    </source>
</evidence>
<feature type="domain" description="C2H2-type" evidence="13">
    <location>
        <begin position="163"/>
        <end position="190"/>
    </location>
</feature>
<dbReference type="OMA" id="FHINGHR"/>
<dbReference type="AlphaFoldDB" id="A0A8B7YPK7"/>
<dbReference type="OrthoDB" id="8922241at2759"/>
<evidence type="ECO:0000256" key="12">
    <source>
        <dbReference type="SAM" id="MobiDB-lite"/>
    </source>
</evidence>
<evidence type="ECO:0000256" key="7">
    <source>
        <dbReference type="ARBA" id="ARBA00023015"/>
    </source>
</evidence>
<evidence type="ECO:0000313" key="15">
    <source>
        <dbReference type="RefSeq" id="XP_022095212.1"/>
    </source>
</evidence>
<dbReference type="FunFam" id="3.30.160.60:FF:000688">
    <property type="entry name" value="zinc finger protein 197 isoform X1"/>
    <property type="match status" value="1"/>
</dbReference>
<dbReference type="InterPro" id="IPR013087">
    <property type="entry name" value="Znf_C2H2_type"/>
</dbReference>
<dbReference type="GO" id="GO:0008270">
    <property type="term" value="F:zinc ion binding"/>
    <property type="evidence" value="ECO:0007669"/>
    <property type="project" value="UniProtKB-KW"/>
</dbReference>
<feature type="domain" description="C2H2-type" evidence="13">
    <location>
        <begin position="135"/>
        <end position="162"/>
    </location>
</feature>
<evidence type="ECO:0000313" key="14">
    <source>
        <dbReference type="Proteomes" id="UP000694845"/>
    </source>
</evidence>
<evidence type="ECO:0000256" key="5">
    <source>
        <dbReference type="ARBA" id="ARBA00022771"/>
    </source>
</evidence>
<gene>
    <name evidence="15 16" type="primary">LOC110981709</name>
</gene>
<name>A0A8B7YPK7_ACAPL</name>
<keyword evidence="5 11" id="KW-0863">Zinc-finger</keyword>
<dbReference type="GeneID" id="110981709"/>
<evidence type="ECO:0000256" key="11">
    <source>
        <dbReference type="PROSITE-ProRule" id="PRU00042"/>
    </source>
</evidence>
<evidence type="ECO:0000313" key="16">
    <source>
        <dbReference type="RefSeq" id="XP_022095213.1"/>
    </source>
</evidence>
<evidence type="ECO:0000256" key="1">
    <source>
        <dbReference type="ARBA" id="ARBA00004123"/>
    </source>
</evidence>
<keyword evidence="6" id="KW-0862">Zinc</keyword>
<evidence type="ECO:0000256" key="8">
    <source>
        <dbReference type="ARBA" id="ARBA00023125"/>
    </source>
</evidence>
<keyword evidence="3" id="KW-0479">Metal-binding</keyword>
<keyword evidence="8" id="KW-0238">DNA-binding</keyword>
<dbReference type="FunFam" id="3.30.160.60:FF:000145">
    <property type="entry name" value="Zinc finger protein 574"/>
    <property type="match status" value="1"/>
</dbReference>
<keyword evidence="4" id="KW-0677">Repeat</keyword>
<dbReference type="RefSeq" id="XP_022095213.1">
    <property type="nucleotide sequence ID" value="XM_022239521.1"/>
</dbReference>
<evidence type="ECO:0000259" key="13">
    <source>
        <dbReference type="PROSITE" id="PS50157"/>
    </source>
</evidence>
<dbReference type="FunFam" id="3.30.160.60:FF:000100">
    <property type="entry name" value="Zinc finger 45-like"/>
    <property type="match status" value="1"/>
</dbReference>
<dbReference type="Pfam" id="PF00096">
    <property type="entry name" value="zf-C2H2"/>
    <property type="match status" value="3"/>
</dbReference>
<dbReference type="RefSeq" id="XP_022095212.1">
    <property type="nucleotide sequence ID" value="XM_022239520.1"/>
</dbReference>
<dbReference type="Proteomes" id="UP000694845">
    <property type="component" value="Unplaced"/>
</dbReference>
<evidence type="ECO:0000256" key="10">
    <source>
        <dbReference type="ARBA" id="ARBA00023242"/>
    </source>
</evidence>
<evidence type="ECO:0000256" key="4">
    <source>
        <dbReference type="ARBA" id="ARBA00022737"/>
    </source>
</evidence>
<evidence type="ECO:0000256" key="2">
    <source>
        <dbReference type="ARBA" id="ARBA00006991"/>
    </source>
</evidence>
<dbReference type="GO" id="GO:0000981">
    <property type="term" value="F:DNA-binding transcription factor activity, RNA polymerase II-specific"/>
    <property type="evidence" value="ECO:0007669"/>
    <property type="project" value="TreeGrafter"/>
</dbReference>
<dbReference type="Gene3D" id="3.30.160.60">
    <property type="entry name" value="Classic Zinc Finger"/>
    <property type="match status" value="5"/>
</dbReference>
<sequence length="420" mass="46808">MSEKVKEKESSLQDNERHSQREDNANSTKETEDAPVKKKKVWPAKYNKGPFICAYCNKKFRGLLDLTRHERIHTNEKPLVCEECGKAFGSDSSLRFHINGHRNIRPYACPTCGATFRHKNSLREHMVVHTDLRPYVCEVCGTGMRQRSSLRKHMRIHTGERPYKCEICDRAFRSLATCRLHQERHADPNSRVNRIPKEPRRIRNRVRGYRKYLPRSVRSEITRELCRQLNKTQTAPISTQLPKNVFSVITPLEISSVDTTCTTTSEAEHVSSISPTGPLCNASAQTSNVLPDAANRHPETPGTKFTNVVSVLNHATKISHGTLVTPVSQTVTPSFSQGSLLSPVTPSAAQLPLSINASGTLPGIISACNVIPVAFDKKERSPAHTLSANSPILVNADQVVTFTFTPLMVIKTPFGEPSTN</sequence>
<dbReference type="PANTHER" id="PTHR24379">
    <property type="entry name" value="KRAB AND ZINC FINGER DOMAIN-CONTAINING"/>
    <property type="match status" value="1"/>
</dbReference>
<dbReference type="FunFam" id="3.30.160.60:FF:001370">
    <property type="entry name" value="Zinc finger protein"/>
    <property type="match status" value="1"/>
</dbReference>
<feature type="domain" description="C2H2-type" evidence="13">
    <location>
        <begin position="79"/>
        <end position="106"/>
    </location>
</feature>
<feature type="region of interest" description="Disordered" evidence="12">
    <location>
        <begin position="1"/>
        <end position="38"/>
    </location>
</feature>
<organism evidence="14 16">
    <name type="scientific">Acanthaster planci</name>
    <name type="common">Crown-of-thorns starfish</name>
    <dbReference type="NCBI Taxonomy" id="133434"/>
    <lineage>
        <taxon>Eukaryota</taxon>
        <taxon>Metazoa</taxon>
        <taxon>Echinodermata</taxon>
        <taxon>Eleutherozoa</taxon>
        <taxon>Asterozoa</taxon>
        <taxon>Asteroidea</taxon>
        <taxon>Valvatacea</taxon>
        <taxon>Valvatida</taxon>
        <taxon>Acanthasteridae</taxon>
        <taxon>Acanthaster</taxon>
    </lineage>
</organism>
<dbReference type="GO" id="GO:0005634">
    <property type="term" value="C:nucleus"/>
    <property type="evidence" value="ECO:0007669"/>
    <property type="project" value="UniProtKB-SubCell"/>
</dbReference>
<reference evidence="15 16" key="1">
    <citation type="submission" date="2025-04" db="UniProtKB">
        <authorList>
            <consortium name="RefSeq"/>
        </authorList>
    </citation>
    <scope>IDENTIFICATION</scope>
</reference>
<keyword evidence="10" id="KW-0539">Nucleus</keyword>